<protein>
    <submittedName>
        <fullName evidence="1">Chloroplast RNA binding protein</fullName>
    </submittedName>
</protein>
<proteinExistence type="predicted"/>
<organism evidence="1">
    <name type="scientific">Oenothera elata subsp. hookeri</name>
    <name type="common">Hooker's evening primrose</name>
    <name type="synonym">Oenothera hookeri</name>
    <dbReference type="NCBI Taxonomy" id="85636"/>
    <lineage>
        <taxon>Eukaryota</taxon>
        <taxon>Viridiplantae</taxon>
        <taxon>Streptophyta</taxon>
        <taxon>Embryophyta</taxon>
        <taxon>Tracheophyta</taxon>
        <taxon>Spermatophyta</taxon>
        <taxon>Magnoliopsida</taxon>
        <taxon>eudicotyledons</taxon>
        <taxon>Gunneridae</taxon>
        <taxon>Pentapetalae</taxon>
        <taxon>rosids</taxon>
        <taxon>malvids</taxon>
        <taxon>Myrtales</taxon>
        <taxon>Onagraceae</taxon>
        <taxon>Onagroideae</taxon>
        <taxon>Onagreae</taxon>
        <taxon>Oenothera</taxon>
    </lineage>
</organism>
<accession>B1PL77</accession>
<name>B1PL77_OENEH</name>
<feature type="non-terminal residue" evidence="1">
    <location>
        <position position="42"/>
    </location>
</feature>
<reference evidence="1" key="1">
    <citation type="journal article" date="2006" name="Genomics">
        <title>Construction, database integration, and application of an Oenothera EST library.</title>
        <authorList>
            <person name="Mracek J."/>
            <person name="Greiner S."/>
            <person name="Cho W.K."/>
            <person name="Rauwolf U."/>
            <person name="Braun M."/>
            <person name="Umate P."/>
            <person name="Altstatter J."/>
            <person name="Stoppel R."/>
            <person name="Mlcochova L."/>
            <person name="Silber M.V."/>
            <person name="Volz S.M."/>
            <person name="White S."/>
            <person name="Selmeier R."/>
            <person name="Rudd S."/>
            <person name="Herrmann R.G."/>
            <person name="Meurer J."/>
        </authorList>
    </citation>
    <scope>NUCLEOTIDE SEQUENCE</scope>
</reference>
<dbReference type="AlphaFoldDB" id="B1PL77"/>
<reference evidence="1" key="2">
    <citation type="journal article" date="2008" name="Genetics">
        <title>Molecular marker systems for Oenothera genetics.</title>
        <authorList>
            <person name="Rauwolf U."/>
            <person name="Golczyk H."/>
            <person name="Meurer J."/>
            <person name="Herrmann R.G."/>
            <person name="Greiner S."/>
        </authorList>
    </citation>
    <scope>NUCLEOTIDE SEQUENCE</scope>
</reference>
<evidence type="ECO:0000313" key="1">
    <source>
        <dbReference type="EMBL" id="ACA52245.1"/>
    </source>
</evidence>
<feature type="non-terminal residue" evidence="1">
    <location>
        <position position="1"/>
    </location>
</feature>
<dbReference type="EMBL" id="EU447251">
    <property type="protein sequence ID" value="ACA52245.1"/>
    <property type="molecule type" value="Genomic_DNA"/>
</dbReference>
<sequence>LPSKATKFAPFSISTSWVSLKQRISPFPITVPFVAQTSDWAQ</sequence>